<proteinExistence type="predicted"/>
<gene>
    <name evidence="2" type="ORF">E4635_09430</name>
</gene>
<evidence type="ECO:0000313" key="3">
    <source>
        <dbReference type="Proteomes" id="UP000297407"/>
    </source>
</evidence>
<evidence type="ECO:0000313" key="2">
    <source>
        <dbReference type="EMBL" id="TGD58217.1"/>
    </source>
</evidence>
<dbReference type="InterPro" id="IPR021958">
    <property type="entry name" value="DUF3575"/>
</dbReference>
<name>A0A4Z0L761_9FLAO</name>
<evidence type="ECO:0000256" key="1">
    <source>
        <dbReference type="SAM" id="SignalP"/>
    </source>
</evidence>
<keyword evidence="3" id="KW-1185">Reference proteome</keyword>
<dbReference type="Pfam" id="PF12099">
    <property type="entry name" value="DUF3575"/>
    <property type="match status" value="1"/>
</dbReference>
<reference evidence="2 3" key="1">
    <citation type="submission" date="2019-04" db="EMBL/GenBank/DDBJ databases">
        <title>Flavobacterium sp. strain DS2-A Genome sequencing and assembly.</title>
        <authorList>
            <person name="Kim I."/>
        </authorList>
    </citation>
    <scope>NUCLEOTIDE SEQUENCE [LARGE SCALE GENOMIC DNA]</scope>
    <source>
        <strain evidence="2 3">DS2-A</strain>
    </source>
</reference>
<organism evidence="2 3">
    <name type="scientific">Flavobacterium humi</name>
    <dbReference type="NCBI Taxonomy" id="2562683"/>
    <lineage>
        <taxon>Bacteria</taxon>
        <taxon>Pseudomonadati</taxon>
        <taxon>Bacteroidota</taxon>
        <taxon>Flavobacteriia</taxon>
        <taxon>Flavobacteriales</taxon>
        <taxon>Flavobacteriaceae</taxon>
        <taxon>Flavobacterium</taxon>
    </lineage>
</organism>
<keyword evidence="1" id="KW-0732">Signal</keyword>
<sequence length="184" mass="20873">MFQKKILFFLLLVSGITQGQTYIKANAVTTLALIPNFGIETPIAEKFTFQADVTASFWKSIKNGPFQFVLVIPEVRYHFNSNTNGFYVGGHIGGGTFKLQKWDYTNTLYYQKGINYVVGGTIGYQKEISKKLALDIFIGGGSQQAFYHGYYLDTNQRYEGAQKYNKSGEWLPYRGGIMLCYKLD</sequence>
<feature type="chain" id="PRO_5021331385" evidence="1">
    <location>
        <begin position="20"/>
        <end position="184"/>
    </location>
</feature>
<dbReference type="OrthoDB" id="1001751at2"/>
<protein>
    <submittedName>
        <fullName evidence="2">DUF3575 domain-containing protein</fullName>
    </submittedName>
</protein>
<dbReference type="Proteomes" id="UP000297407">
    <property type="component" value="Unassembled WGS sequence"/>
</dbReference>
<comment type="caution">
    <text evidence="2">The sequence shown here is derived from an EMBL/GenBank/DDBJ whole genome shotgun (WGS) entry which is preliminary data.</text>
</comment>
<dbReference type="AlphaFoldDB" id="A0A4Z0L761"/>
<accession>A0A4Z0L761</accession>
<dbReference type="EMBL" id="SRLH01000004">
    <property type="protein sequence ID" value="TGD58217.1"/>
    <property type="molecule type" value="Genomic_DNA"/>
</dbReference>
<feature type="signal peptide" evidence="1">
    <location>
        <begin position="1"/>
        <end position="19"/>
    </location>
</feature>